<evidence type="ECO:0000256" key="3">
    <source>
        <dbReference type="ARBA" id="ARBA00021007"/>
    </source>
</evidence>
<keyword evidence="10 12" id="KW-0472">Membrane</keyword>
<keyword evidence="8 12" id="KW-0520">NAD</keyword>
<dbReference type="GO" id="GO:0016651">
    <property type="term" value="F:oxidoreductase activity, acting on NAD(P)H"/>
    <property type="evidence" value="ECO:0007669"/>
    <property type="project" value="InterPro"/>
</dbReference>
<evidence type="ECO:0000256" key="10">
    <source>
        <dbReference type="ARBA" id="ARBA00023136"/>
    </source>
</evidence>
<feature type="transmembrane region" description="Helical" evidence="12">
    <location>
        <begin position="63"/>
        <end position="81"/>
    </location>
</feature>
<dbReference type="GO" id="GO:0008137">
    <property type="term" value="F:NADH dehydrogenase (ubiquinone) activity"/>
    <property type="evidence" value="ECO:0007669"/>
    <property type="project" value="UniProtKB-UniRule"/>
</dbReference>
<dbReference type="Gene3D" id="1.20.58.1610">
    <property type="entry name" value="NADH:ubiquinone/plastoquinone oxidoreductase, chain 3"/>
    <property type="match status" value="1"/>
</dbReference>
<evidence type="ECO:0000256" key="9">
    <source>
        <dbReference type="ARBA" id="ARBA00023075"/>
    </source>
</evidence>
<dbReference type="InterPro" id="IPR000440">
    <property type="entry name" value="NADH_UbQ/plastoQ_OxRdtase_su3"/>
</dbReference>
<geneLocation type="mitochondrion" evidence="13"/>
<comment type="subcellular location">
    <subcellularLocation>
        <location evidence="1">Membrane</location>
        <topology evidence="1">Multi-pass membrane protein</topology>
    </subcellularLocation>
    <subcellularLocation>
        <location evidence="12">Mitochondrion membrane</location>
        <topology evidence="12">Multi-pass membrane protein</topology>
    </subcellularLocation>
</comment>
<protein>
    <recommendedName>
        <fullName evidence="3 12">NADH-ubiquinone oxidoreductase chain 3</fullName>
        <ecNumber evidence="12">7.1.1.2</ecNumber>
    </recommendedName>
</protein>
<keyword evidence="12 13" id="KW-0496">Mitochondrion</keyword>
<gene>
    <name evidence="13" type="primary">nad3</name>
    <name evidence="13" type="ORF">Gchil_015</name>
</gene>
<dbReference type="AlphaFoldDB" id="A0A0D5Y8K6"/>
<evidence type="ECO:0000313" key="13">
    <source>
        <dbReference type="EMBL" id="AKA27616.1"/>
    </source>
</evidence>
<comment type="similarity">
    <text evidence="2 12">Belongs to the complex I subunit 3 family.</text>
</comment>
<name>A0A0D5Y8K6_AGACH</name>
<keyword evidence="6 12" id="KW-1278">Translocase</keyword>
<reference evidence="14" key="2">
    <citation type="submission" date="2017-06" db="EMBL/GenBank/DDBJ databases">
        <title>Structure and comparison analysis of organelle genomes of economic red alga Gracilaria chilensis.</title>
        <authorList>
            <person name="Liu N."/>
            <person name="Zhang L."/>
            <person name="Liu T."/>
        </authorList>
    </citation>
    <scope>NUCLEOTIDE SEQUENCE</scope>
</reference>
<dbReference type="HAMAP" id="MF_01394">
    <property type="entry name" value="NDH1_NuoA"/>
    <property type="match status" value="1"/>
</dbReference>
<organism evidence="13">
    <name type="scientific">Agarophyton chilense</name>
    <name type="common">Red seaweed</name>
    <name type="synonym">Gracilaria chilensis</name>
    <dbReference type="NCBI Taxonomy" id="2510777"/>
    <lineage>
        <taxon>Eukaryota</taxon>
        <taxon>Rhodophyta</taxon>
        <taxon>Florideophyceae</taxon>
        <taxon>Rhodymeniophycidae</taxon>
        <taxon>Gracilariales</taxon>
        <taxon>Gracilariaceae</taxon>
        <taxon>Agarophyton</taxon>
    </lineage>
</organism>
<dbReference type="EMBL" id="KP728466">
    <property type="protein sequence ID" value="AKA27616.1"/>
    <property type="molecule type" value="Genomic_DNA"/>
</dbReference>
<dbReference type="PANTHER" id="PTHR11058">
    <property type="entry name" value="NADH-UBIQUINONE OXIDOREDUCTASE CHAIN 3"/>
    <property type="match status" value="1"/>
</dbReference>
<comment type="function">
    <text evidence="12">Core subunit of the mitochondrial membrane respiratory chain NADH dehydrogenase (Complex I) which catalyzes electron transfer from NADH through the respiratory chain, using ubiquinone as an electron acceptor. Essential for the catalytic activity of complex I.</text>
</comment>
<keyword evidence="12" id="KW-0249">Electron transport</keyword>
<reference evidence="13" key="1">
    <citation type="journal article" date="2015" name="Phycologia">
        <title>Unique repeat and plasmid sequences in the mitochondrial genome of Gracilaria chilensis (Gracilariales, Rhodophyta).</title>
        <authorList>
            <person name="Lee J.-M."/>
            <person name="Boo S.M."/>
            <person name="Mansilla A."/>
            <person name="Yoon H.S."/>
        </authorList>
    </citation>
    <scope>NUCLEOTIDE SEQUENCE</scope>
</reference>
<dbReference type="RefSeq" id="YP_009130761.1">
    <property type="nucleotide sequence ID" value="NC_026831.1"/>
</dbReference>
<evidence type="ECO:0000256" key="8">
    <source>
        <dbReference type="ARBA" id="ARBA00023027"/>
    </source>
</evidence>
<evidence type="ECO:0000256" key="11">
    <source>
        <dbReference type="ARBA" id="ARBA00049551"/>
    </source>
</evidence>
<dbReference type="EC" id="7.1.1.2" evidence="12"/>
<evidence type="ECO:0000313" key="14">
    <source>
        <dbReference type="EMBL" id="ASP44544.1"/>
    </source>
</evidence>
<keyword evidence="9 12" id="KW-0830">Ubiquinone</keyword>
<feature type="transmembrane region" description="Helical" evidence="12">
    <location>
        <begin position="93"/>
        <end position="114"/>
    </location>
</feature>
<dbReference type="GO" id="GO:0031966">
    <property type="term" value="C:mitochondrial membrane"/>
    <property type="evidence" value="ECO:0007669"/>
    <property type="project" value="UniProtKB-SubCell"/>
</dbReference>
<keyword evidence="5 12" id="KW-0812">Transmembrane</keyword>
<dbReference type="Pfam" id="PF00507">
    <property type="entry name" value="Oxidored_q4"/>
    <property type="match status" value="1"/>
</dbReference>
<dbReference type="InterPro" id="IPR038430">
    <property type="entry name" value="NDAH_ubi_oxred_su3_sf"/>
</dbReference>
<dbReference type="PANTHER" id="PTHR11058:SF9">
    <property type="entry name" value="NADH-UBIQUINONE OXIDOREDUCTASE CHAIN 3"/>
    <property type="match status" value="1"/>
</dbReference>
<dbReference type="GO" id="GO:0030964">
    <property type="term" value="C:NADH dehydrogenase complex"/>
    <property type="evidence" value="ECO:0007669"/>
    <property type="project" value="TreeGrafter"/>
</dbReference>
<dbReference type="FunFam" id="1.20.58.1610:FF:000004">
    <property type="entry name" value="NADH-quinone oxidoreductase subunit A"/>
    <property type="match status" value="1"/>
</dbReference>
<keyword evidence="7 12" id="KW-1133">Transmembrane helix</keyword>
<sequence>MKLIFTEYSIILVFLCISFLLSVLLFSLSYFLIPKKADQEKISAYECGFNPFDDARATFDIRFYLVAILFLIFDLEISFLFPWSLTLSTISLFGFWSMIVFLVILTIGFIYEWYKGALEWE</sequence>
<dbReference type="GeneID" id="24104058"/>
<keyword evidence="12" id="KW-0679">Respiratory chain</keyword>
<proteinExistence type="inferred from homology"/>
<accession>A0A0D5Y8K6</accession>
<dbReference type="InterPro" id="IPR023043">
    <property type="entry name" value="NAD(P)H_OxRDtase_bac/plastid"/>
</dbReference>
<evidence type="ECO:0000256" key="5">
    <source>
        <dbReference type="ARBA" id="ARBA00022692"/>
    </source>
</evidence>
<evidence type="ECO:0000256" key="4">
    <source>
        <dbReference type="ARBA" id="ARBA00022448"/>
    </source>
</evidence>
<comment type="catalytic activity">
    <reaction evidence="11 12">
        <text>a ubiquinone + NADH + 5 H(+)(in) = a ubiquinol + NAD(+) + 4 H(+)(out)</text>
        <dbReference type="Rhea" id="RHEA:29091"/>
        <dbReference type="Rhea" id="RHEA-COMP:9565"/>
        <dbReference type="Rhea" id="RHEA-COMP:9566"/>
        <dbReference type="ChEBI" id="CHEBI:15378"/>
        <dbReference type="ChEBI" id="CHEBI:16389"/>
        <dbReference type="ChEBI" id="CHEBI:17976"/>
        <dbReference type="ChEBI" id="CHEBI:57540"/>
        <dbReference type="ChEBI" id="CHEBI:57945"/>
        <dbReference type="EC" id="7.1.1.2"/>
    </reaction>
</comment>
<evidence type="ECO:0000256" key="6">
    <source>
        <dbReference type="ARBA" id="ARBA00022967"/>
    </source>
</evidence>
<keyword evidence="4 12" id="KW-0813">Transport</keyword>
<evidence type="ECO:0000256" key="12">
    <source>
        <dbReference type="RuleBase" id="RU003640"/>
    </source>
</evidence>
<evidence type="ECO:0000256" key="2">
    <source>
        <dbReference type="ARBA" id="ARBA00008472"/>
    </source>
</evidence>
<evidence type="ECO:0000256" key="1">
    <source>
        <dbReference type="ARBA" id="ARBA00004141"/>
    </source>
</evidence>
<evidence type="ECO:0000256" key="7">
    <source>
        <dbReference type="ARBA" id="ARBA00022989"/>
    </source>
</evidence>
<feature type="transmembrane region" description="Helical" evidence="12">
    <location>
        <begin position="12"/>
        <end position="33"/>
    </location>
</feature>
<dbReference type="EMBL" id="MF401962">
    <property type="protein sequence ID" value="ASP44544.1"/>
    <property type="molecule type" value="Genomic_DNA"/>
</dbReference>